<comment type="subcellular location">
    <subcellularLocation>
        <location evidence="1">Cytoplasm</location>
    </subcellularLocation>
</comment>
<evidence type="ECO:0000256" key="15">
    <source>
        <dbReference type="PROSITE-ProRule" id="PRU10141"/>
    </source>
</evidence>
<feature type="compositionally biased region" description="Basic and acidic residues" evidence="17">
    <location>
        <begin position="25"/>
        <end position="39"/>
    </location>
</feature>
<comment type="catalytic activity">
    <reaction evidence="16">
        <text>L-tyrosyl-[protein] + ATP = O-phospho-L-tyrosyl-[protein] + ADP + H(+)</text>
        <dbReference type="Rhea" id="RHEA:10596"/>
        <dbReference type="Rhea" id="RHEA-COMP:10136"/>
        <dbReference type="Rhea" id="RHEA-COMP:20101"/>
        <dbReference type="ChEBI" id="CHEBI:15378"/>
        <dbReference type="ChEBI" id="CHEBI:30616"/>
        <dbReference type="ChEBI" id="CHEBI:46858"/>
        <dbReference type="ChEBI" id="CHEBI:61978"/>
        <dbReference type="ChEBI" id="CHEBI:456216"/>
        <dbReference type="EC" id="2.7.10.2"/>
    </reaction>
</comment>
<dbReference type="PROSITE" id="PS50011">
    <property type="entry name" value="PROTEIN_KINASE_DOM"/>
    <property type="match status" value="1"/>
</dbReference>
<dbReference type="PROSITE" id="PS00107">
    <property type="entry name" value="PROTEIN_KINASE_ATP"/>
    <property type="match status" value="1"/>
</dbReference>
<keyword evidence="5 16" id="KW-0808">Transferase</keyword>
<feature type="domain" description="SH2" evidence="18">
    <location>
        <begin position="132"/>
        <end position="225"/>
    </location>
</feature>
<evidence type="ECO:0000256" key="11">
    <source>
        <dbReference type="ARBA" id="ARBA00023137"/>
    </source>
</evidence>
<dbReference type="PRINTS" id="PR00452">
    <property type="entry name" value="SH3DOMAIN"/>
</dbReference>
<evidence type="ECO:0000256" key="14">
    <source>
        <dbReference type="PROSITE-ProRule" id="PRU00192"/>
    </source>
</evidence>
<evidence type="ECO:0000256" key="5">
    <source>
        <dbReference type="ARBA" id="ARBA00022679"/>
    </source>
</evidence>
<keyword evidence="4" id="KW-0597">Phosphoprotein</keyword>
<dbReference type="Pfam" id="PF00017">
    <property type="entry name" value="SH2"/>
    <property type="match status" value="1"/>
</dbReference>
<feature type="domain" description="Protein kinase" evidence="20">
    <location>
        <begin position="250"/>
        <end position="492"/>
    </location>
</feature>
<dbReference type="FunFam" id="2.30.30.40:FF:000229">
    <property type="entry name" value="Tyrosine-protein kinase"/>
    <property type="match status" value="1"/>
</dbReference>
<reference evidence="21" key="2">
    <citation type="submission" date="2025-09" db="UniProtKB">
        <authorList>
            <consortium name="Ensembl"/>
        </authorList>
    </citation>
    <scope>IDENTIFICATION</scope>
</reference>
<dbReference type="InterPro" id="IPR001245">
    <property type="entry name" value="Ser-Thr/Tyr_kinase_cat_dom"/>
</dbReference>
<keyword evidence="8 16" id="KW-0418">Kinase</keyword>
<reference evidence="21" key="1">
    <citation type="submission" date="2025-08" db="UniProtKB">
        <authorList>
            <consortium name="Ensembl"/>
        </authorList>
    </citation>
    <scope>IDENTIFICATION</scope>
</reference>
<keyword evidence="22" id="KW-1185">Reference proteome</keyword>
<organism evidence="21 22">
    <name type="scientific">Oryzias melastigma</name>
    <name type="common">Marine medaka</name>
    <dbReference type="NCBI Taxonomy" id="30732"/>
    <lineage>
        <taxon>Eukaryota</taxon>
        <taxon>Metazoa</taxon>
        <taxon>Chordata</taxon>
        <taxon>Craniata</taxon>
        <taxon>Vertebrata</taxon>
        <taxon>Euteleostomi</taxon>
        <taxon>Actinopterygii</taxon>
        <taxon>Neopterygii</taxon>
        <taxon>Teleostei</taxon>
        <taxon>Neoteleostei</taxon>
        <taxon>Acanthomorphata</taxon>
        <taxon>Ovalentaria</taxon>
        <taxon>Atherinomorphae</taxon>
        <taxon>Beloniformes</taxon>
        <taxon>Adrianichthyidae</taxon>
        <taxon>Oryziinae</taxon>
        <taxon>Oryzias</taxon>
    </lineage>
</organism>
<dbReference type="CDD" id="cd11847">
    <property type="entry name" value="SH3_Brk"/>
    <property type="match status" value="1"/>
</dbReference>
<dbReference type="Gene3D" id="2.30.30.40">
    <property type="entry name" value="SH3 Domains"/>
    <property type="match status" value="1"/>
</dbReference>
<dbReference type="InterPro" id="IPR000980">
    <property type="entry name" value="SH2"/>
</dbReference>
<dbReference type="InterPro" id="IPR050198">
    <property type="entry name" value="Non-receptor_tyrosine_kinases"/>
</dbReference>
<dbReference type="Gene3D" id="1.10.510.10">
    <property type="entry name" value="Transferase(Phosphotransferase) domain 1"/>
    <property type="match status" value="1"/>
</dbReference>
<evidence type="ECO:0000256" key="2">
    <source>
        <dbReference type="ARBA" id="ARBA00022443"/>
    </source>
</evidence>
<dbReference type="PROSITE" id="PS50001">
    <property type="entry name" value="SH2"/>
    <property type="match status" value="1"/>
</dbReference>
<keyword evidence="6" id="KW-0519">Myristate</keyword>
<evidence type="ECO:0000256" key="3">
    <source>
        <dbReference type="ARBA" id="ARBA00022490"/>
    </source>
</evidence>
<name>A0A3B3DNI5_ORYME</name>
<dbReference type="OMA" id="HCKRKKP"/>
<keyword evidence="9 15" id="KW-0067">ATP-binding</keyword>
<evidence type="ECO:0000259" key="18">
    <source>
        <dbReference type="PROSITE" id="PS50001"/>
    </source>
</evidence>
<feature type="domain" description="SH3" evidence="19">
    <location>
        <begin position="63"/>
        <end position="127"/>
    </location>
</feature>
<dbReference type="EC" id="2.7.10.2" evidence="16"/>
<dbReference type="PRINTS" id="PR00401">
    <property type="entry name" value="SH2DOMAIN"/>
</dbReference>
<feature type="region of interest" description="Disordered" evidence="17">
    <location>
        <begin position="25"/>
        <end position="59"/>
    </location>
</feature>
<dbReference type="AlphaFoldDB" id="A0A3B3DNI5"/>
<dbReference type="InterPro" id="IPR036028">
    <property type="entry name" value="SH3-like_dom_sf"/>
</dbReference>
<dbReference type="InterPro" id="IPR000719">
    <property type="entry name" value="Prot_kinase_dom"/>
</dbReference>
<evidence type="ECO:0000256" key="4">
    <source>
        <dbReference type="ARBA" id="ARBA00022553"/>
    </source>
</evidence>
<dbReference type="GO" id="GO:0004715">
    <property type="term" value="F:non-membrane spanning protein tyrosine kinase activity"/>
    <property type="evidence" value="ECO:0007669"/>
    <property type="project" value="UniProtKB-EC"/>
</dbReference>
<dbReference type="STRING" id="30732.ENSOMEP00000030940"/>
<evidence type="ECO:0000256" key="16">
    <source>
        <dbReference type="RuleBase" id="RU362096"/>
    </source>
</evidence>
<accession>A0A3B3DNI5</accession>
<dbReference type="InterPro" id="IPR011009">
    <property type="entry name" value="Kinase-like_dom_sf"/>
</dbReference>
<dbReference type="SUPFAM" id="SSF56112">
    <property type="entry name" value="Protein kinase-like (PK-like)"/>
    <property type="match status" value="1"/>
</dbReference>
<dbReference type="PROSITE" id="PS50002">
    <property type="entry name" value="SH3"/>
    <property type="match status" value="1"/>
</dbReference>
<dbReference type="InterPro" id="IPR001452">
    <property type="entry name" value="SH3_domain"/>
</dbReference>
<dbReference type="Gene3D" id="3.30.505.10">
    <property type="entry name" value="SH2 domain"/>
    <property type="match status" value="1"/>
</dbReference>
<keyword evidence="3" id="KW-0963">Cytoplasm</keyword>
<keyword evidence="11 16" id="KW-0829">Tyrosine-protein kinase</keyword>
<evidence type="ECO:0000313" key="21">
    <source>
        <dbReference type="Ensembl" id="ENSOMEP00000030940.1"/>
    </source>
</evidence>
<dbReference type="SMART" id="SM00252">
    <property type="entry name" value="SH2"/>
    <property type="match status" value="1"/>
</dbReference>
<dbReference type="Pfam" id="PF07714">
    <property type="entry name" value="PK_Tyr_Ser-Thr"/>
    <property type="match status" value="2"/>
</dbReference>
<evidence type="ECO:0000313" key="22">
    <source>
        <dbReference type="Proteomes" id="UP000261560"/>
    </source>
</evidence>
<dbReference type="GeneTree" id="ENSGT00940000161218"/>
<evidence type="ECO:0000256" key="7">
    <source>
        <dbReference type="ARBA" id="ARBA00022741"/>
    </source>
</evidence>
<evidence type="ECO:0000256" key="6">
    <source>
        <dbReference type="ARBA" id="ARBA00022707"/>
    </source>
</evidence>
<evidence type="ECO:0000256" key="12">
    <source>
        <dbReference type="ARBA" id="ARBA00023288"/>
    </source>
</evidence>
<dbReference type="CDD" id="cd00173">
    <property type="entry name" value="SH2"/>
    <property type="match status" value="1"/>
</dbReference>
<dbReference type="Pfam" id="PF00018">
    <property type="entry name" value="SH3_1"/>
    <property type="match status" value="1"/>
</dbReference>
<evidence type="ECO:0000256" key="8">
    <source>
        <dbReference type="ARBA" id="ARBA00022777"/>
    </source>
</evidence>
<evidence type="ECO:0000256" key="9">
    <source>
        <dbReference type="ARBA" id="ARBA00022840"/>
    </source>
</evidence>
<dbReference type="InterPro" id="IPR036860">
    <property type="entry name" value="SH2_dom_sf"/>
</dbReference>
<evidence type="ECO:0000256" key="1">
    <source>
        <dbReference type="ARBA" id="ARBA00004496"/>
    </source>
</evidence>
<evidence type="ECO:0000259" key="19">
    <source>
        <dbReference type="PROSITE" id="PS50002"/>
    </source>
</evidence>
<dbReference type="PaxDb" id="30732-ENSOMEP00000030940"/>
<comment type="similarity">
    <text evidence="16">Belongs to the protein kinase superfamily. Tyr protein kinase family.</text>
</comment>
<dbReference type="PRINTS" id="PR00109">
    <property type="entry name" value="TYRKINASE"/>
</dbReference>
<protein>
    <recommendedName>
        <fullName evidence="16">Tyrosine-protein kinase</fullName>
        <ecNumber evidence="16">2.7.10.2</ecNumber>
    </recommendedName>
</protein>
<evidence type="ECO:0000256" key="13">
    <source>
        <dbReference type="PROSITE-ProRule" id="PRU00191"/>
    </source>
</evidence>
<sequence length="496" mass="57876">MGECLRRAFPCLGCLWDRIYKKKEDPPQLEPRDKERHQEEEEEEAPEHVPMERLPPARGESAAESAIYTALWSFESRHEEELSFQEGDLFQVLNRSGDWWTARRIDRTGIVLEEGIVPYNYLAQTESLHVQWYYGVMSRYQAQSHLGSPENEEGAFLIRRSEKDHIGYVLSGKTKKDRVKHFKIYEKNETCFYVEHKHTFTSLMELVRYYSTNSLIDTGQLGNPCKRKKPIIHDLNHFTVSEWVLPKAEFTLEEPLGHGCFADVYRGRWKNQINVAIKVLRNDISHREFYREVHFLKGLRHRHLLSLFAVCTEDTPYYIITELMTRGSLLHFLRGRQDGKRLDVSSLIDIAAQVADGMSFLEKRNSIHRDLAARNVLVAEDYICKVADFGLARIIKVRGQKSPGSPIFSPLSFPRTEKRKFYYTLSISHPTLLHSHGFDNSEVYEKVSRGYRMPRPPKCPMSLYEIMMKCWSLEPEDRPDFKTLQSQLDGGLYEMA</sequence>
<dbReference type="InterPro" id="IPR020635">
    <property type="entry name" value="Tyr_kinase_cat_dom"/>
</dbReference>
<evidence type="ECO:0000256" key="10">
    <source>
        <dbReference type="ARBA" id="ARBA00022999"/>
    </source>
</evidence>
<dbReference type="SUPFAM" id="SSF50044">
    <property type="entry name" value="SH3-domain"/>
    <property type="match status" value="1"/>
</dbReference>
<dbReference type="SMART" id="SM00326">
    <property type="entry name" value="SH3"/>
    <property type="match status" value="1"/>
</dbReference>
<feature type="binding site" evidence="15">
    <location>
        <position position="278"/>
    </location>
    <ligand>
        <name>ATP</name>
        <dbReference type="ChEBI" id="CHEBI:30616"/>
    </ligand>
</feature>
<proteinExistence type="inferred from homology"/>
<evidence type="ECO:0000259" key="20">
    <source>
        <dbReference type="PROSITE" id="PS50011"/>
    </source>
</evidence>
<dbReference type="PANTHER" id="PTHR24418">
    <property type="entry name" value="TYROSINE-PROTEIN KINASE"/>
    <property type="match status" value="1"/>
</dbReference>
<dbReference type="GO" id="GO:0005737">
    <property type="term" value="C:cytoplasm"/>
    <property type="evidence" value="ECO:0007669"/>
    <property type="project" value="UniProtKB-SubCell"/>
</dbReference>
<dbReference type="GO" id="GO:0005524">
    <property type="term" value="F:ATP binding"/>
    <property type="evidence" value="ECO:0007669"/>
    <property type="project" value="UniProtKB-UniRule"/>
</dbReference>
<dbReference type="Proteomes" id="UP000261560">
    <property type="component" value="Unplaced"/>
</dbReference>
<keyword evidence="10 13" id="KW-0727">SH2 domain</keyword>
<keyword evidence="2 14" id="KW-0728">SH3 domain</keyword>
<evidence type="ECO:0000256" key="17">
    <source>
        <dbReference type="SAM" id="MobiDB-lite"/>
    </source>
</evidence>
<dbReference type="SMART" id="SM00219">
    <property type="entry name" value="TyrKc"/>
    <property type="match status" value="1"/>
</dbReference>
<keyword evidence="12" id="KW-0449">Lipoprotein</keyword>
<dbReference type="Ensembl" id="ENSOMET00000033378.1">
    <property type="protein sequence ID" value="ENSOMEP00000030940.1"/>
    <property type="gene ID" value="ENSOMEG00000015610.1"/>
</dbReference>
<dbReference type="InterPro" id="IPR017441">
    <property type="entry name" value="Protein_kinase_ATP_BS"/>
</dbReference>
<dbReference type="SUPFAM" id="SSF55550">
    <property type="entry name" value="SH2 domain"/>
    <property type="match status" value="1"/>
</dbReference>
<keyword evidence="7 15" id="KW-0547">Nucleotide-binding</keyword>